<evidence type="ECO:0000313" key="4">
    <source>
        <dbReference type="Proteomes" id="UP000262825"/>
    </source>
</evidence>
<dbReference type="AlphaFoldDB" id="A0A376BB99"/>
<accession>A0A376BB99</accession>
<protein>
    <recommendedName>
        <fullName evidence="5">Sodium/bile acid cotransporter 7</fullName>
    </recommendedName>
</protein>
<feature type="transmembrane region" description="Helical" evidence="2">
    <location>
        <begin position="163"/>
        <end position="182"/>
    </location>
</feature>
<sequence length="509" mass="57206">MNRFCKSLKRDTIKYFKNFNWTTFFKDLKQYIISQWFFIALAIFIVIARFAPNFARHGGLIRGEYTIGYGAVAVIFLKSGLTIETKRFLINIANWRAHVTVLVISFLITSAIMYGFVLAIYTSKTKVIDEWVLVGLLMTANCPTTVASNVIMTGKANGNDTLAVCEVIIGNILGAFITPALGQMYCRGKLQFANPANGSSVTALYRRVMQQIGSCLFAPIFVGQVIQYFFPQQIKWFFNKFYPLKKIGNVMLLLIMFSSYSTAFYQHAFTSVSHTCIIFVCFFNIGMYFLYTFICLMCARPYPIIFSFPNKSNNVFNRLLRPFYLNKRDSVAVMLCGAAKSAALGVALITSQYGSNSENLGKLLVPLVLFQSEQVLVANFLVPIFRRWIDIDNAKTSSSLDKSSNNTGTEKSCSNPLFSGLGNGNRKKINNSVSENSLSYKNVETDAGNLDIERGVNRNMTTQDTSIGFRDEDVNGGNSGNDDDEEEEEEEEEEFIDEETHEQIGRAHV</sequence>
<feature type="compositionally biased region" description="Polar residues" evidence="1">
    <location>
        <begin position="397"/>
        <end position="417"/>
    </location>
</feature>
<feature type="transmembrane region" description="Helical" evidence="2">
    <location>
        <begin position="331"/>
        <end position="351"/>
    </location>
</feature>
<dbReference type="EMBL" id="UFAJ01001021">
    <property type="protein sequence ID" value="SSD61963.1"/>
    <property type="molecule type" value="Genomic_DNA"/>
</dbReference>
<feature type="transmembrane region" description="Helical" evidence="2">
    <location>
        <begin position="208"/>
        <end position="226"/>
    </location>
</feature>
<feature type="transmembrane region" description="Helical" evidence="2">
    <location>
        <begin position="277"/>
        <end position="299"/>
    </location>
</feature>
<evidence type="ECO:0000256" key="1">
    <source>
        <dbReference type="SAM" id="MobiDB-lite"/>
    </source>
</evidence>
<feature type="transmembrane region" description="Helical" evidence="2">
    <location>
        <begin position="363"/>
        <end position="385"/>
    </location>
</feature>
<proteinExistence type="predicted"/>
<feature type="transmembrane region" description="Helical" evidence="2">
    <location>
        <begin position="36"/>
        <end position="55"/>
    </location>
</feature>
<dbReference type="InterPro" id="IPR038770">
    <property type="entry name" value="Na+/solute_symporter_sf"/>
</dbReference>
<feature type="region of interest" description="Disordered" evidence="1">
    <location>
        <begin position="454"/>
        <end position="509"/>
    </location>
</feature>
<dbReference type="GO" id="GO:0005886">
    <property type="term" value="C:plasma membrane"/>
    <property type="evidence" value="ECO:0007669"/>
    <property type="project" value="TreeGrafter"/>
</dbReference>
<evidence type="ECO:0000256" key="2">
    <source>
        <dbReference type="SAM" id="Phobius"/>
    </source>
</evidence>
<dbReference type="VEuPathDB" id="FungiDB:SCODWIG_03724"/>
<dbReference type="Pfam" id="PF13593">
    <property type="entry name" value="SBF_like"/>
    <property type="match status" value="1"/>
</dbReference>
<feature type="transmembrane region" description="Helical" evidence="2">
    <location>
        <begin position="67"/>
        <end position="85"/>
    </location>
</feature>
<keyword evidence="2" id="KW-0812">Transmembrane</keyword>
<dbReference type="PANTHER" id="PTHR18640">
    <property type="entry name" value="SOLUTE CARRIER FAMILY 10 MEMBER 7"/>
    <property type="match status" value="1"/>
</dbReference>
<evidence type="ECO:0008006" key="5">
    <source>
        <dbReference type="Google" id="ProtNLM"/>
    </source>
</evidence>
<keyword evidence="2" id="KW-0472">Membrane</keyword>
<evidence type="ECO:0000313" key="3">
    <source>
        <dbReference type="EMBL" id="SSD61963.1"/>
    </source>
</evidence>
<gene>
    <name evidence="3" type="ORF">SCODWIG_03724</name>
</gene>
<feature type="transmembrane region" description="Helical" evidence="2">
    <location>
        <begin position="97"/>
        <end position="119"/>
    </location>
</feature>
<organism evidence="3 4">
    <name type="scientific">Saccharomycodes ludwigii</name>
    <dbReference type="NCBI Taxonomy" id="36035"/>
    <lineage>
        <taxon>Eukaryota</taxon>
        <taxon>Fungi</taxon>
        <taxon>Dikarya</taxon>
        <taxon>Ascomycota</taxon>
        <taxon>Saccharomycotina</taxon>
        <taxon>Saccharomycetes</taxon>
        <taxon>Saccharomycodales</taxon>
        <taxon>Saccharomycodaceae</taxon>
        <taxon>Saccharomycodes</taxon>
    </lineage>
</organism>
<dbReference type="Proteomes" id="UP000262825">
    <property type="component" value="Unassembled WGS sequence"/>
</dbReference>
<feature type="region of interest" description="Disordered" evidence="1">
    <location>
        <begin position="397"/>
        <end position="419"/>
    </location>
</feature>
<dbReference type="Gene3D" id="1.20.1530.20">
    <property type="match status" value="1"/>
</dbReference>
<dbReference type="PANTHER" id="PTHR18640:SF5">
    <property type="entry name" value="SODIUM_BILE ACID COTRANSPORTER 7"/>
    <property type="match status" value="1"/>
</dbReference>
<name>A0A376BB99_9ASCO</name>
<feature type="transmembrane region" description="Helical" evidence="2">
    <location>
        <begin position="247"/>
        <end position="265"/>
    </location>
</feature>
<feature type="transmembrane region" description="Helical" evidence="2">
    <location>
        <begin position="131"/>
        <end position="151"/>
    </location>
</feature>
<keyword evidence="2" id="KW-1133">Transmembrane helix</keyword>
<keyword evidence="4" id="KW-1185">Reference proteome</keyword>
<feature type="compositionally biased region" description="Acidic residues" evidence="1">
    <location>
        <begin position="481"/>
        <end position="500"/>
    </location>
</feature>
<dbReference type="InterPro" id="IPR016833">
    <property type="entry name" value="Put_Na-Bile_cotransptr"/>
</dbReference>
<reference evidence="4" key="1">
    <citation type="submission" date="2018-06" db="EMBL/GenBank/DDBJ databases">
        <authorList>
            <person name="Guldener U."/>
        </authorList>
    </citation>
    <scope>NUCLEOTIDE SEQUENCE [LARGE SCALE GENOMIC DNA]</scope>
    <source>
        <strain evidence="4">UTAD17</strain>
    </source>
</reference>